<comment type="caution">
    <text evidence="2">The sequence shown here is derived from an EMBL/GenBank/DDBJ whole genome shotgun (WGS) entry which is preliminary data.</text>
</comment>
<reference evidence="2" key="1">
    <citation type="submission" date="2012-11" db="EMBL/GenBank/DDBJ databases">
        <title>Dependencies among metagenomic species, viruses, plasmids and units of genetic variation.</title>
        <authorList>
            <person name="Nielsen H.B."/>
            <person name="Almeida M."/>
            <person name="Juncker A.S."/>
            <person name="Rasmussen S."/>
            <person name="Li J."/>
            <person name="Sunagawa S."/>
            <person name="Plichta D."/>
            <person name="Gautier L."/>
            <person name="Le Chatelier E."/>
            <person name="Peletier E."/>
            <person name="Bonde I."/>
            <person name="Nielsen T."/>
            <person name="Manichanh C."/>
            <person name="Arumugam M."/>
            <person name="Batto J."/>
            <person name="Santos M.B.Q.D."/>
            <person name="Blom N."/>
            <person name="Borruel N."/>
            <person name="Burgdorf K.S."/>
            <person name="Boumezbeur F."/>
            <person name="Casellas F."/>
            <person name="Dore J."/>
            <person name="Guarner F."/>
            <person name="Hansen T."/>
            <person name="Hildebrand F."/>
            <person name="Kaas R.S."/>
            <person name="Kennedy S."/>
            <person name="Kristiansen K."/>
            <person name="Kultima J.R."/>
            <person name="Leonard P."/>
            <person name="Levenez F."/>
            <person name="Lund O."/>
            <person name="Moumen B."/>
            <person name="Le Paslier D."/>
            <person name="Pons N."/>
            <person name="Pedersen O."/>
            <person name="Prifti E."/>
            <person name="Qin J."/>
            <person name="Raes J."/>
            <person name="Tap J."/>
            <person name="Tims S."/>
            <person name="Ussery D.W."/>
            <person name="Yamada T."/>
            <person name="MetaHit consortium"/>
            <person name="Renault P."/>
            <person name="Sicheritz-Ponten T."/>
            <person name="Bork P."/>
            <person name="Wang J."/>
            <person name="Brunak S."/>
            <person name="Ehrlich S.D."/>
        </authorList>
    </citation>
    <scope>NUCLEOTIDE SEQUENCE [LARGE SCALE GENOMIC DNA]</scope>
</reference>
<name>R7MXL7_MEGEL</name>
<protein>
    <recommendedName>
        <fullName evidence="1">Trimeric autotransporter adhesin YadA-like head domain-containing protein</fullName>
    </recommendedName>
</protein>
<gene>
    <name evidence="2" type="ORF">BN715_01565</name>
</gene>
<dbReference type="SUPFAM" id="SSF101967">
    <property type="entry name" value="Adhesin YadA, collagen-binding domain"/>
    <property type="match status" value="1"/>
</dbReference>
<dbReference type="InterPro" id="IPR011049">
    <property type="entry name" value="Serralysin-like_metalloprot_C"/>
</dbReference>
<evidence type="ECO:0000313" key="2">
    <source>
        <dbReference type="EMBL" id="CDF05300.1"/>
    </source>
</evidence>
<dbReference type="EMBL" id="CBKE010000253">
    <property type="protein sequence ID" value="CDF05300.1"/>
    <property type="molecule type" value="Genomic_DNA"/>
</dbReference>
<proteinExistence type="predicted"/>
<dbReference type="Pfam" id="PF05658">
    <property type="entry name" value="YadA_head"/>
    <property type="match status" value="1"/>
</dbReference>
<dbReference type="Gene3D" id="2.150.10.10">
    <property type="entry name" value="Serralysin-like metalloprotease, C-terminal"/>
    <property type="match status" value="1"/>
</dbReference>
<evidence type="ECO:0000259" key="1">
    <source>
        <dbReference type="Pfam" id="PF05658"/>
    </source>
</evidence>
<dbReference type="AlphaFoldDB" id="R7MXL7"/>
<sequence length="271" mass="28632">MNAAVGQQATAIGGSNNYVLGTNATAVGGLGRGYANGEVVYDSAVRGSYSVGIAGGSTGENAIGDLAAGHQAVVTTENGTAIGYQATTDEANTIAFGHDAGDISGYTIEWNKLPEGQVNADGTTNDYTKAPKSVTPTTYKDAYYNCLVKVADGIDDHDVVVMEQLKQYAEKDASNLGNNIEVYKTDKNGNVQLDDNKKPIEDKDATTTVQNANKDAWGKALGAGNTISNSYRDVTSDPIEVLTNRHDPEALRKLMKDAVKERTGHGHGRRQ</sequence>
<dbReference type="GO" id="GO:0019867">
    <property type="term" value="C:outer membrane"/>
    <property type="evidence" value="ECO:0007669"/>
    <property type="project" value="InterPro"/>
</dbReference>
<accession>R7MXL7</accession>
<dbReference type="Proteomes" id="UP000017908">
    <property type="component" value="Unassembled WGS sequence"/>
</dbReference>
<feature type="domain" description="Trimeric autotransporter adhesin YadA-like head" evidence="1">
    <location>
        <begin position="77"/>
        <end position="100"/>
    </location>
</feature>
<dbReference type="InterPro" id="IPR008640">
    <property type="entry name" value="Adhesin_Head_dom"/>
</dbReference>
<organism evidence="2">
    <name type="scientific">Megasphaera elsdenii CAG:570</name>
    <dbReference type="NCBI Taxonomy" id="1263087"/>
    <lineage>
        <taxon>Bacteria</taxon>
        <taxon>Bacillati</taxon>
        <taxon>Bacillota</taxon>
        <taxon>Negativicutes</taxon>
        <taxon>Veillonellales</taxon>
        <taxon>Veillonellaceae</taxon>
        <taxon>Megasphaera</taxon>
    </lineage>
</organism>